<dbReference type="Proteomes" id="UP001558652">
    <property type="component" value="Unassembled WGS sequence"/>
</dbReference>
<name>A0ABD0ZFW1_9HEMI</name>
<protein>
    <submittedName>
        <fullName evidence="1">Uncharacterized protein</fullName>
    </submittedName>
</protein>
<proteinExistence type="predicted"/>
<sequence length="122" mass="13753">MIDQNMQEATERTIQHIFNSVKTAVENRAHEAAVVVERLAGLEGVSPKWHVPGGLSTLTAEYLITRDIIDRAENWEVMYYPEIIIARLNLSRVMLRNADLLGAPRSDREKLQRDGAKEIAVG</sequence>
<dbReference type="EMBL" id="JBFDAA010000003">
    <property type="protein sequence ID" value="KAL1138944.1"/>
    <property type="molecule type" value="Genomic_DNA"/>
</dbReference>
<evidence type="ECO:0000313" key="1">
    <source>
        <dbReference type="EMBL" id="KAL1138944.1"/>
    </source>
</evidence>
<dbReference type="AlphaFoldDB" id="A0ABD0ZFW1"/>
<comment type="caution">
    <text evidence="1">The sequence shown here is derived from an EMBL/GenBank/DDBJ whole genome shotgun (WGS) entry which is preliminary data.</text>
</comment>
<organism evidence="1 2">
    <name type="scientific">Ranatra chinensis</name>
    <dbReference type="NCBI Taxonomy" id="642074"/>
    <lineage>
        <taxon>Eukaryota</taxon>
        <taxon>Metazoa</taxon>
        <taxon>Ecdysozoa</taxon>
        <taxon>Arthropoda</taxon>
        <taxon>Hexapoda</taxon>
        <taxon>Insecta</taxon>
        <taxon>Pterygota</taxon>
        <taxon>Neoptera</taxon>
        <taxon>Paraneoptera</taxon>
        <taxon>Hemiptera</taxon>
        <taxon>Heteroptera</taxon>
        <taxon>Panheteroptera</taxon>
        <taxon>Nepomorpha</taxon>
        <taxon>Nepidae</taxon>
        <taxon>Ranatrinae</taxon>
        <taxon>Ranatra</taxon>
    </lineage>
</organism>
<gene>
    <name evidence="1" type="ORF">AAG570_009006</name>
</gene>
<evidence type="ECO:0000313" key="2">
    <source>
        <dbReference type="Proteomes" id="UP001558652"/>
    </source>
</evidence>
<accession>A0ABD0ZFW1</accession>
<reference evidence="1 2" key="1">
    <citation type="submission" date="2024-07" db="EMBL/GenBank/DDBJ databases">
        <title>Chromosome-level genome assembly of the water stick insect Ranatra chinensis (Heteroptera: Nepidae).</title>
        <authorList>
            <person name="Liu X."/>
        </authorList>
    </citation>
    <scope>NUCLEOTIDE SEQUENCE [LARGE SCALE GENOMIC DNA]</scope>
    <source>
        <strain evidence="1">Cailab_2021Rc</strain>
        <tissue evidence="1">Muscle</tissue>
    </source>
</reference>
<keyword evidence="2" id="KW-1185">Reference proteome</keyword>